<reference evidence="7 8" key="1">
    <citation type="submission" date="2013-10" db="EMBL/GenBank/DDBJ databases">
        <title>Salinisphaera orenii MK-B5 Genome Sequencing.</title>
        <authorList>
            <person name="Lai Q."/>
            <person name="Li C."/>
            <person name="Shao Z."/>
        </authorList>
    </citation>
    <scope>NUCLEOTIDE SEQUENCE [LARGE SCALE GENOMIC DNA]</scope>
    <source>
        <strain evidence="7 8">MK-B5</strain>
    </source>
</reference>
<dbReference type="AlphaFoldDB" id="A0A423PQ16"/>
<evidence type="ECO:0000256" key="3">
    <source>
        <dbReference type="ARBA" id="ARBA00022801"/>
    </source>
</evidence>
<keyword evidence="8" id="KW-1185">Reference proteome</keyword>
<evidence type="ECO:0000256" key="4">
    <source>
        <dbReference type="ARBA" id="ARBA00022833"/>
    </source>
</evidence>
<dbReference type="GO" id="GO:0008235">
    <property type="term" value="F:metalloexopeptidase activity"/>
    <property type="evidence" value="ECO:0007669"/>
    <property type="project" value="TreeGrafter"/>
</dbReference>
<keyword evidence="4" id="KW-0862">Zinc</keyword>
<dbReference type="Gene3D" id="3.40.140.10">
    <property type="entry name" value="Cytidine Deaminase, domain 2"/>
    <property type="match status" value="1"/>
</dbReference>
<dbReference type="InterPro" id="IPR037518">
    <property type="entry name" value="MPN"/>
</dbReference>
<evidence type="ECO:0000259" key="6">
    <source>
        <dbReference type="PROSITE" id="PS50249"/>
    </source>
</evidence>
<dbReference type="Pfam" id="PF14464">
    <property type="entry name" value="Prok-JAB"/>
    <property type="match status" value="1"/>
</dbReference>
<dbReference type="EMBL" id="AYKH01000012">
    <property type="protein sequence ID" value="ROO27716.1"/>
    <property type="molecule type" value="Genomic_DNA"/>
</dbReference>
<organism evidence="7 8">
    <name type="scientific">Salinisphaera orenii MK-B5</name>
    <dbReference type="NCBI Taxonomy" id="856730"/>
    <lineage>
        <taxon>Bacteria</taxon>
        <taxon>Pseudomonadati</taxon>
        <taxon>Pseudomonadota</taxon>
        <taxon>Gammaproteobacteria</taxon>
        <taxon>Salinisphaerales</taxon>
        <taxon>Salinisphaeraceae</taxon>
        <taxon>Salinisphaera</taxon>
    </lineage>
</organism>
<accession>A0A423PQ16</accession>
<dbReference type="CDD" id="cd08070">
    <property type="entry name" value="MPN_like"/>
    <property type="match status" value="1"/>
</dbReference>
<dbReference type="InterPro" id="IPR028090">
    <property type="entry name" value="JAB_dom_prok"/>
</dbReference>
<feature type="domain" description="MPN" evidence="6">
    <location>
        <begin position="1"/>
        <end position="123"/>
    </location>
</feature>
<gene>
    <name evidence="7" type="ORF">SAOR_07750</name>
</gene>
<comment type="caution">
    <text evidence="7">The sequence shown here is derived from an EMBL/GenBank/DDBJ whole genome shotgun (WGS) entry which is preliminary data.</text>
</comment>
<keyword evidence="5" id="KW-0482">Metalloprotease</keyword>
<dbReference type="SUPFAM" id="SSF102712">
    <property type="entry name" value="JAB1/MPN domain"/>
    <property type="match status" value="1"/>
</dbReference>
<dbReference type="InterPro" id="IPR051929">
    <property type="entry name" value="VirAsm_ModProt"/>
</dbReference>
<name>A0A423PQ16_9GAMM</name>
<evidence type="ECO:0000313" key="8">
    <source>
        <dbReference type="Proteomes" id="UP000283993"/>
    </source>
</evidence>
<dbReference type="PANTHER" id="PTHR34858">
    <property type="entry name" value="CYSO-CYSTEINE PEPTIDASE"/>
    <property type="match status" value="1"/>
</dbReference>
<dbReference type="GO" id="GO:0008270">
    <property type="term" value="F:zinc ion binding"/>
    <property type="evidence" value="ECO:0007669"/>
    <property type="project" value="TreeGrafter"/>
</dbReference>
<evidence type="ECO:0000256" key="2">
    <source>
        <dbReference type="ARBA" id="ARBA00022723"/>
    </source>
</evidence>
<proteinExistence type="predicted"/>
<evidence type="ECO:0000256" key="1">
    <source>
        <dbReference type="ARBA" id="ARBA00022670"/>
    </source>
</evidence>
<dbReference type="PANTHER" id="PTHR34858:SF1">
    <property type="entry name" value="CYSO-CYSTEINE PEPTIDASE"/>
    <property type="match status" value="1"/>
</dbReference>
<evidence type="ECO:0000256" key="5">
    <source>
        <dbReference type="ARBA" id="ARBA00023049"/>
    </source>
</evidence>
<keyword evidence="1" id="KW-0645">Protease</keyword>
<dbReference type="InterPro" id="IPR000555">
    <property type="entry name" value="JAMM/MPN+_dom"/>
</dbReference>
<dbReference type="GO" id="GO:0006508">
    <property type="term" value="P:proteolysis"/>
    <property type="evidence" value="ECO:0007669"/>
    <property type="project" value="UniProtKB-KW"/>
</dbReference>
<protein>
    <submittedName>
        <fullName evidence="7">Mov34/MPN/PAD-1 family protein</fullName>
    </submittedName>
</protein>
<dbReference type="Proteomes" id="UP000283993">
    <property type="component" value="Unassembled WGS sequence"/>
</dbReference>
<sequence length="133" mass="15143">MKISRPLATRLLFEAQKQPDTEVCGFLSALDGHPREIYPVANVADDPARRFEMDPADQIRAMKTMRERGETMLAIYHSHPSAPPEPSVHDLDGLGYPDALYLIISLNIKGVLEMRAWQRQDDRMIEHTLTVMD</sequence>
<dbReference type="PROSITE" id="PS50249">
    <property type="entry name" value="MPN"/>
    <property type="match status" value="1"/>
</dbReference>
<keyword evidence="2" id="KW-0479">Metal-binding</keyword>
<evidence type="ECO:0000313" key="7">
    <source>
        <dbReference type="EMBL" id="ROO27716.1"/>
    </source>
</evidence>
<dbReference type="SMART" id="SM00232">
    <property type="entry name" value="JAB_MPN"/>
    <property type="match status" value="1"/>
</dbReference>
<keyword evidence="3" id="KW-0378">Hydrolase</keyword>